<dbReference type="AlphaFoldDB" id="A0A1F5X429"/>
<dbReference type="Gene3D" id="3.40.50.2000">
    <property type="entry name" value="Glycogen Phosphorylase B"/>
    <property type="match status" value="2"/>
</dbReference>
<proteinExistence type="predicted"/>
<gene>
    <name evidence="3" type="ORF">A3B18_03405</name>
</gene>
<dbReference type="EMBL" id="MFIE01000015">
    <property type="protein sequence ID" value="OGF82642.1"/>
    <property type="molecule type" value="Genomic_DNA"/>
</dbReference>
<dbReference type="PANTHER" id="PTHR30160:SF7">
    <property type="entry name" value="ADP-HEPTOSE--LPS HEPTOSYLTRANSFERASE 2"/>
    <property type="match status" value="1"/>
</dbReference>
<evidence type="ECO:0000313" key="4">
    <source>
        <dbReference type="Proteomes" id="UP000178684"/>
    </source>
</evidence>
<protein>
    <recommendedName>
        <fullName evidence="5">Glycosyl transferase family 9</fullName>
    </recommendedName>
</protein>
<evidence type="ECO:0000313" key="3">
    <source>
        <dbReference type="EMBL" id="OGF82642.1"/>
    </source>
</evidence>
<accession>A0A1F5X429</accession>
<evidence type="ECO:0000256" key="1">
    <source>
        <dbReference type="ARBA" id="ARBA00022676"/>
    </source>
</evidence>
<keyword evidence="1" id="KW-0328">Glycosyltransferase</keyword>
<dbReference type="InterPro" id="IPR002201">
    <property type="entry name" value="Glyco_trans_9"/>
</dbReference>
<dbReference type="GO" id="GO:0005829">
    <property type="term" value="C:cytosol"/>
    <property type="evidence" value="ECO:0007669"/>
    <property type="project" value="TreeGrafter"/>
</dbReference>
<comment type="caution">
    <text evidence="3">The sequence shown here is derived from an EMBL/GenBank/DDBJ whole genome shotgun (WGS) entry which is preliminary data.</text>
</comment>
<dbReference type="Proteomes" id="UP000178684">
    <property type="component" value="Unassembled WGS sequence"/>
</dbReference>
<dbReference type="SUPFAM" id="SSF53756">
    <property type="entry name" value="UDP-Glycosyltransferase/glycogen phosphorylase"/>
    <property type="match status" value="1"/>
</dbReference>
<keyword evidence="2" id="KW-0808">Transferase</keyword>
<dbReference type="Pfam" id="PF01075">
    <property type="entry name" value="Glyco_transf_9"/>
    <property type="match status" value="1"/>
</dbReference>
<dbReference type="CDD" id="cd03789">
    <property type="entry name" value="GT9_LPS_heptosyltransferase"/>
    <property type="match status" value="1"/>
</dbReference>
<dbReference type="PANTHER" id="PTHR30160">
    <property type="entry name" value="TETRAACYLDISACCHARIDE 4'-KINASE-RELATED"/>
    <property type="match status" value="1"/>
</dbReference>
<dbReference type="GO" id="GO:0009244">
    <property type="term" value="P:lipopolysaccharide core region biosynthetic process"/>
    <property type="evidence" value="ECO:0007669"/>
    <property type="project" value="TreeGrafter"/>
</dbReference>
<dbReference type="GO" id="GO:0008713">
    <property type="term" value="F:ADP-heptose-lipopolysaccharide heptosyltransferase activity"/>
    <property type="evidence" value="ECO:0007669"/>
    <property type="project" value="TreeGrafter"/>
</dbReference>
<dbReference type="InterPro" id="IPR051199">
    <property type="entry name" value="LPS_LOS_Heptosyltrfase"/>
</dbReference>
<sequence>MLLLAWCFFTFIFCGRADKKTPGGPKKILVAQLAKMGDMVCTTPMFRAIKKKYPDSKLYVMGDAVNKELLNYNRDIDGYIVFEKDFKKMTGILSREKFDFAALTGPSPETLFILYLSQIPHIAAPSLEGGFSPINTRSYKLLLKLVSSRPHKIGNYAPREYLRLLEEIGIFADDTRKYLNYSEGAQKKVLQFYQEQGIEERDLVVGIFPSTGNKIKLWGRDKFAKVADSLYEKYNAKIILIGSGSDKKEGDEFLANLSPSTKIINAFGAFNIDELKAAISKMSILISVDTGPIYIAEAFDVGTVDIVGPVDENDQPPRGERHRIAVAPRKRHEMGVFNARVYNEKEARRQSDDISAEMVLNETEELIKVLNRPSRFR</sequence>
<evidence type="ECO:0008006" key="5">
    <source>
        <dbReference type="Google" id="ProtNLM"/>
    </source>
</evidence>
<name>A0A1F5X429_9BACT</name>
<evidence type="ECO:0000256" key="2">
    <source>
        <dbReference type="ARBA" id="ARBA00022679"/>
    </source>
</evidence>
<organism evidence="3 4">
    <name type="scientific">Candidatus Giovannonibacteria bacterium RIFCSPLOWO2_01_FULL_46_13</name>
    <dbReference type="NCBI Taxonomy" id="1798352"/>
    <lineage>
        <taxon>Bacteria</taxon>
        <taxon>Candidatus Giovannoniibacteriota</taxon>
    </lineage>
</organism>
<reference evidence="3 4" key="1">
    <citation type="journal article" date="2016" name="Nat. Commun.">
        <title>Thousands of microbial genomes shed light on interconnected biogeochemical processes in an aquifer system.</title>
        <authorList>
            <person name="Anantharaman K."/>
            <person name="Brown C.T."/>
            <person name="Hug L.A."/>
            <person name="Sharon I."/>
            <person name="Castelle C.J."/>
            <person name="Probst A.J."/>
            <person name="Thomas B.C."/>
            <person name="Singh A."/>
            <person name="Wilkins M.J."/>
            <person name="Karaoz U."/>
            <person name="Brodie E.L."/>
            <person name="Williams K.H."/>
            <person name="Hubbard S.S."/>
            <person name="Banfield J.F."/>
        </authorList>
    </citation>
    <scope>NUCLEOTIDE SEQUENCE [LARGE SCALE GENOMIC DNA]</scope>
</reference>